<evidence type="ECO:0000256" key="3">
    <source>
        <dbReference type="ARBA" id="ARBA00022741"/>
    </source>
</evidence>
<dbReference type="InterPro" id="IPR014017">
    <property type="entry name" value="DNA_helicase_UvrD-like_C"/>
</dbReference>
<evidence type="ECO:0000256" key="15">
    <source>
        <dbReference type="PROSITE-ProRule" id="PRU00560"/>
    </source>
</evidence>
<evidence type="ECO:0000256" key="10">
    <source>
        <dbReference type="ARBA" id="ARBA00023204"/>
    </source>
</evidence>
<evidence type="ECO:0000256" key="14">
    <source>
        <dbReference type="ARBA" id="ARBA00048988"/>
    </source>
</evidence>
<comment type="catalytic activity">
    <reaction evidence="12">
        <text>Couples ATP hydrolysis with the unwinding of duplex DNA by translocating in the 3'-5' direction.</text>
        <dbReference type="EC" id="5.6.2.4"/>
    </reaction>
</comment>
<feature type="domain" description="UvrD-like helicase ATP-binding" evidence="17">
    <location>
        <begin position="20"/>
        <end position="358"/>
    </location>
</feature>
<dbReference type="Proteomes" id="UP000029839">
    <property type="component" value="Unassembled WGS sequence"/>
</dbReference>
<dbReference type="GO" id="GO:0005524">
    <property type="term" value="F:ATP binding"/>
    <property type="evidence" value="ECO:0007669"/>
    <property type="project" value="UniProtKB-UniRule"/>
</dbReference>
<dbReference type="PANTHER" id="PTHR11070:SF55">
    <property type="entry name" value="DNA 3'-5' HELICASE"/>
    <property type="match status" value="1"/>
</dbReference>
<evidence type="ECO:0000256" key="13">
    <source>
        <dbReference type="ARBA" id="ARBA00034808"/>
    </source>
</evidence>
<evidence type="ECO:0000256" key="9">
    <source>
        <dbReference type="ARBA" id="ARBA00023125"/>
    </source>
</evidence>
<name>A0A0A0BY22_9CELL</name>
<evidence type="ECO:0000259" key="17">
    <source>
        <dbReference type="PROSITE" id="PS51198"/>
    </source>
</evidence>
<dbReference type="Gene3D" id="3.40.50.300">
    <property type="entry name" value="P-loop containing nucleotide triphosphate hydrolases"/>
    <property type="match status" value="3"/>
</dbReference>
<dbReference type="OrthoDB" id="4812256at2"/>
<keyword evidence="4" id="KW-0227">DNA damage</keyword>
<dbReference type="SUPFAM" id="SSF52980">
    <property type="entry name" value="Restriction endonuclease-like"/>
    <property type="match status" value="1"/>
</dbReference>
<feature type="region of interest" description="Disordered" evidence="16">
    <location>
        <begin position="820"/>
        <end position="850"/>
    </location>
</feature>
<evidence type="ECO:0000259" key="18">
    <source>
        <dbReference type="PROSITE" id="PS51217"/>
    </source>
</evidence>
<dbReference type="EC" id="5.6.2.4" evidence="13"/>
<protein>
    <recommendedName>
        <fullName evidence="13">DNA 3'-5' helicase</fullName>
        <ecNumber evidence="13">5.6.2.4</ecNumber>
    </recommendedName>
</protein>
<dbReference type="RefSeq" id="WP_043602164.1">
    <property type="nucleotide sequence ID" value="NZ_AXCY01000001.1"/>
</dbReference>
<evidence type="ECO:0000313" key="20">
    <source>
        <dbReference type="Proteomes" id="UP000029839"/>
    </source>
</evidence>
<dbReference type="Gene3D" id="3.90.320.10">
    <property type="match status" value="1"/>
</dbReference>
<dbReference type="GO" id="GO:0043138">
    <property type="term" value="F:3'-5' DNA helicase activity"/>
    <property type="evidence" value="ECO:0007669"/>
    <property type="project" value="UniProtKB-EC"/>
</dbReference>
<evidence type="ECO:0000256" key="2">
    <source>
        <dbReference type="ARBA" id="ARBA00022722"/>
    </source>
</evidence>
<comment type="similarity">
    <text evidence="1">Belongs to the helicase family. UvrD subfamily.</text>
</comment>
<evidence type="ECO:0000256" key="12">
    <source>
        <dbReference type="ARBA" id="ARBA00034617"/>
    </source>
</evidence>
<evidence type="ECO:0000256" key="1">
    <source>
        <dbReference type="ARBA" id="ARBA00009922"/>
    </source>
</evidence>
<feature type="region of interest" description="Disordered" evidence="16">
    <location>
        <begin position="716"/>
        <end position="735"/>
    </location>
</feature>
<dbReference type="InterPro" id="IPR000212">
    <property type="entry name" value="DNA_helicase_UvrD/REP"/>
</dbReference>
<dbReference type="Gene3D" id="1.10.10.160">
    <property type="match status" value="1"/>
</dbReference>
<dbReference type="InterPro" id="IPR013986">
    <property type="entry name" value="DExx_box_DNA_helicase_dom_sf"/>
</dbReference>
<dbReference type="Pfam" id="PF13361">
    <property type="entry name" value="UvrD_C"/>
    <property type="match status" value="2"/>
</dbReference>
<evidence type="ECO:0000256" key="4">
    <source>
        <dbReference type="ARBA" id="ARBA00022763"/>
    </source>
</evidence>
<dbReference type="GO" id="GO:0000725">
    <property type="term" value="P:recombinational repair"/>
    <property type="evidence" value="ECO:0007669"/>
    <property type="project" value="TreeGrafter"/>
</dbReference>
<dbReference type="Gene3D" id="1.10.486.10">
    <property type="entry name" value="PCRA, domain 4"/>
    <property type="match status" value="1"/>
</dbReference>
<keyword evidence="7" id="KW-0269">Exonuclease</keyword>
<feature type="region of interest" description="Disordered" evidence="16">
    <location>
        <begin position="520"/>
        <end position="545"/>
    </location>
</feature>
<dbReference type="InterPro" id="IPR011604">
    <property type="entry name" value="PDDEXK-like_dom_sf"/>
</dbReference>
<keyword evidence="5 15" id="KW-0378">Hydrolase</keyword>
<evidence type="ECO:0000256" key="7">
    <source>
        <dbReference type="ARBA" id="ARBA00022839"/>
    </source>
</evidence>
<dbReference type="EMBL" id="AXCY01000001">
    <property type="protein sequence ID" value="KGM12806.1"/>
    <property type="molecule type" value="Genomic_DNA"/>
</dbReference>
<keyword evidence="10" id="KW-0234">DNA repair</keyword>
<dbReference type="GO" id="GO:0003677">
    <property type="term" value="F:DNA binding"/>
    <property type="evidence" value="ECO:0007669"/>
    <property type="project" value="UniProtKB-KW"/>
</dbReference>
<evidence type="ECO:0000256" key="5">
    <source>
        <dbReference type="ARBA" id="ARBA00022801"/>
    </source>
</evidence>
<keyword evidence="20" id="KW-1185">Reference proteome</keyword>
<dbReference type="SUPFAM" id="SSF52540">
    <property type="entry name" value="P-loop containing nucleoside triphosphate hydrolases"/>
    <property type="match status" value="1"/>
</dbReference>
<dbReference type="InterPro" id="IPR038726">
    <property type="entry name" value="PDDEXK_AddAB-type"/>
</dbReference>
<keyword evidence="3 15" id="KW-0547">Nucleotide-binding</keyword>
<feature type="compositionally biased region" description="Polar residues" evidence="16">
    <location>
        <begin position="717"/>
        <end position="728"/>
    </location>
</feature>
<reference evidence="19 20" key="2">
    <citation type="journal article" date="2015" name="Stand. Genomic Sci.">
        <title>Draft genome sequence of Cellulomonas carbonis T26(T) and comparative analysis of six Cellulomonas genomes.</title>
        <authorList>
            <person name="Zhuang W."/>
            <person name="Zhang S."/>
            <person name="Xia X."/>
            <person name="Wang G."/>
        </authorList>
    </citation>
    <scope>NUCLEOTIDE SEQUENCE [LARGE SCALE GENOMIC DNA]</scope>
    <source>
        <strain evidence="19 20">T26</strain>
    </source>
</reference>
<reference evidence="19 20" key="1">
    <citation type="submission" date="2013-08" db="EMBL/GenBank/DDBJ databases">
        <title>Genome sequencing of Cellulomonas carbonis T26.</title>
        <authorList>
            <person name="Chen F."/>
            <person name="Li Y."/>
            <person name="Wang G."/>
        </authorList>
    </citation>
    <scope>NUCLEOTIDE SEQUENCE [LARGE SCALE GENOMIC DNA]</scope>
    <source>
        <strain evidence="19 20">T26</strain>
    </source>
</reference>
<dbReference type="Pfam" id="PF00580">
    <property type="entry name" value="UvrD-helicase"/>
    <property type="match status" value="1"/>
</dbReference>
<dbReference type="CDD" id="cd17932">
    <property type="entry name" value="DEXQc_UvrD"/>
    <property type="match status" value="1"/>
</dbReference>
<dbReference type="InterPro" id="IPR014016">
    <property type="entry name" value="UvrD-like_ATP-bd"/>
</dbReference>
<keyword evidence="6 15" id="KW-0347">Helicase</keyword>
<proteinExistence type="inferred from homology"/>
<sequence length="1111" mass="118651">MTVTDTGLGAVDVARLLGLPEPTPEQVAVIEAPLEPVLVVAGAGSGKTETMSARVVHLIANGLVEPDRILGLTFTRKAAGELSERVRRRLRALRRAQRGDGRGAMLVTPTISTYNSYAAGLVGEHAMRLGIEPSSRLLGEAARWQLAQDVVEHWVEDLAVDLAPGTVTEAVLDLAGALAEHLRTPDELRAECDRLVDALTDAPPGDKPLKKHAQLVTQVRDSLALRSRLVDLVVEFTARKREADLVDFADQVAIAARLARDVPEVGAAERSRYGVVLLDEYQDTSVAQLTLLGHLFGGASAGPGHPVTAVGDPHQSIYGWRGASAGGLERFPEQFPAVDDDGSRPAAVLALSTSWRNDHAVLDAANVVAAPLRTPGAAVELPVLAARPGAGTGSVDVAVLDTVEDEARAVAEFVASRRVALGTGRADGSPVTAAVLCRKRSQFAALHLALVEAGLPVEVVGLGGLLSAPEVVDLVATLEVVHDPARGDSLMRLLTGPRMRLGLADLHALGEWATALADDGAPARRRGRPVSGGCPPGEGTPPDEPVATEADVVDDRSIVDALDSLPRPGWRSRGGRTLTEAAHARLLELGRMLRHLRQHTSLALVDLVAEAERMLGLDIEVAAVPGRRPAAARANLDAFRAVAASFTQSAEVSSLGAFLAWLDAAQEEERGLEAPVAEMDPDAVQLLTVHASKGLEWDVVAVPGLVEKSFPDAGRTSGWTTERGSLPTTLRGDRDNLPDVDLTGAADLAELHARLEQLKADTAAHQLHEERRLAYVAVTRARSALLLTGSWWRDGVRPAAPSRFLVELDESADVRTGRLAWAPDPATPDEDGAARTPVRPPAPEVEPPVWPQPEPLGAARQRHVERAAALVRAAAASDGPPPRTSRSPLDEVVDLLVDERRRVREGRSTVHLPAHLSASAVVRLAEDAEQFARQLRRPVPQAPSVHARRGTAFHAWVERWYGRAALLDVDSLPGADDETVGVDDDLARLQQTFLDSEWAGRVPAAVEVDVETPVGGVVVRSRIDAVFPEADGGVVVVDWKTGRPPTDPEALEARELQLAVYRLAWARWRGVPLEKVRAAFYYVGSGETVRPRRLLTEAELEALVRRADAPG</sequence>
<evidence type="ECO:0000256" key="8">
    <source>
        <dbReference type="ARBA" id="ARBA00022840"/>
    </source>
</evidence>
<comment type="caution">
    <text evidence="19">The sequence shown here is derived from an EMBL/GenBank/DDBJ whole genome shotgun (WGS) entry which is preliminary data.</text>
</comment>
<keyword evidence="8 15" id="KW-0067">ATP-binding</keyword>
<keyword evidence="9" id="KW-0238">DNA-binding</keyword>
<dbReference type="GO" id="GO:0033202">
    <property type="term" value="C:DNA helicase complex"/>
    <property type="evidence" value="ECO:0007669"/>
    <property type="project" value="TreeGrafter"/>
</dbReference>
<dbReference type="AlphaFoldDB" id="A0A0A0BY22"/>
<organism evidence="19 20">
    <name type="scientific">Cellulomonas carbonis T26</name>
    <dbReference type="NCBI Taxonomy" id="947969"/>
    <lineage>
        <taxon>Bacteria</taxon>
        <taxon>Bacillati</taxon>
        <taxon>Actinomycetota</taxon>
        <taxon>Actinomycetes</taxon>
        <taxon>Micrococcales</taxon>
        <taxon>Cellulomonadaceae</taxon>
        <taxon>Cellulomonas</taxon>
    </lineage>
</organism>
<dbReference type="GO" id="GO:0004527">
    <property type="term" value="F:exonuclease activity"/>
    <property type="evidence" value="ECO:0007669"/>
    <property type="project" value="UniProtKB-KW"/>
</dbReference>
<dbReference type="PROSITE" id="PS51198">
    <property type="entry name" value="UVRD_HELICASE_ATP_BIND"/>
    <property type="match status" value="1"/>
</dbReference>
<keyword evidence="11" id="KW-0413">Isomerase</keyword>
<evidence type="ECO:0000256" key="16">
    <source>
        <dbReference type="SAM" id="MobiDB-lite"/>
    </source>
</evidence>
<feature type="domain" description="UvrD-like helicase C-terminal" evidence="18">
    <location>
        <begin position="359"/>
        <end position="694"/>
    </location>
</feature>
<evidence type="ECO:0000256" key="6">
    <source>
        <dbReference type="ARBA" id="ARBA00022806"/>
    </source>
</evidence>
<dbReference type="InterPro" id="IPR011335">
    <property type="entry name" value="Restrct_endonuc-II-like"/>
</dbReference>
<dbReference type="InterPro" id="IPR027417">
    <property type="entry name" value="P-loop_NTPase"/>
</dbReference>
<gene>
    <name evidence="19" type="ORF">N868_00660</name>
</gene>
<feature type="compositionally biased region" description="Pro residues" evidence="16">
    <location>
        <begin position="838"/>
        <end position="850"/>
    </location>
</feature>
<dbReference type="PANTHER" id="PTHR11070">
    <property type="entry name" value="UVRD / RECB / PCRA DNA HELICASE FAMILY MEMBER"/>
    <property type="match status" value="1"/>
</dbReference>
<comment type="catalytic activity">
    <reaction evidence="14">
        <text>ATP + H2O = ADP + phosphate + H(+)</text>
        <dbReference type="Rhea" id="RHEA:13065"/>
        <dbReference type="ChEBI" id="CHEBI:15377"/>
        <dbReference type="ChEBI" id="CHEBI:15378"/>
        <dbReference type="ChEBI" id="CHEBI:30616"/>
        <dbReference type="ChEBI" id="CHEBI:43474"/>
        <dbReference type="ChEBI" id="CHEBI:456216"/>
        <dbReference type="EC" id="5.6.2.4"/>
    </reaction>
</comment>
<evidence type="ECO:0000256" key="11">
    <source>
        <dbReference type="ARBA" id="ARBA00023235"/>
    </source>
</evidence>
<evidence type="ECO:0000313" key="19">
    <source>
        <dbReference type="EMBL" id="KGM12806.1"/>
    </source>
</evidence>
<dbReference type="Pfam" id="PF12705">
    <property type="entry name" value="PDDEXK_1"/>
    <property type="match status" value="1"/>
</dbReference>
<dbReference type="PROSITE" id="PS51217">
    <property type="entry name" value="UVRD_HELICASE_CTER"/>
    <property type="match status" value="1"/>
</dbReference>
<accession>A0A0A0BY22</accession>
<dbReference type="GO" id="GO:0005829">
    <property type="term" value="C:cytosol"/>
    <property type="evidence" value="ECO:0007669"/>
    <property type="project" value="TreeGrafter"/>
</dbReference>
<keyword evidence="2" id="KW-0540">Nuclease</keyword>
<feature type="binding site" evidence="15">
    <location>
        <begin position="41"/>
        <end position="48"/>
    </location>
    <ligand>
        <name>ATP</name>
        <dbReference type="ChEBI" id="CHEBI:30616"/>
    </ligand>
</feature>